<dbReference type="GO" id="GO:0006281">
    <property type="term" value="P:DNA repair"/>
    <property type="evidence" value="ECO:0007669"/>
    <property type="project" value="InterPro"/>
</dbReference>
<keyword evidence="2" id="KW-0515">Mutator protein</keyword>
<keyword evidence="3" id="KW-0548">Nucleotidyltransferase</keyword>
<evidence type="ECO:0000259" key="4">
    <source>
        <dbReference type="PROSITE" id="PS50173"/>
    </source>
</evidence>
<gene>
    <name evidence="5" type="ORF">CRU91_05500</name>
</gene>
<dbReference type="Pfam" id="PF00817">
    <property type="entry name" value="IMS"/>
    <property type="match status" value="1"/>
</dbReference>
<dbReference type="InterPro" id="IPR043128">
    <property type="entry name" value="Rev_trsase/Diguanyl_cyclase"/>
</dbReference>
<evidence type="ECO:0000256" key="1">
    <source>
        <dbReference type="ARBA" id="ARBA00010945"/>
    </source>
</evidence>
<feature type="domain" description="UmuC" evidence="4">
    <location>
        <begin position="2"/>
        <end position="225"/>
    </location>
</feature>
<dbReference type="CDD" id="cd03586">
    <property type="entry name" value="PolY_Pol_IV_kappa"/>
    <property type="match status" value="1"/>
</dbReference>
<organism evidence="5 6">
    <name type="scientific">Aliarcobacter vitoriensis</name>
    <dbReference type="NCBI Taxonomy" id="2011099"/>
    <lineage>
        <taxon>Bacteria</taxon>
        <taxon>Pseudomonadati</taxon>
        <taxon>Campylobacterota</taxon>
        <taxon>Epsilonproteobacteria</taxon>
        <taxon>Campylobacterales</taxon>
        <taxon>Arcobacteraceae</taxon>
        <taxon>Aliarcobacter</taxon>
    </lineage>
</organism>
<dbReference type="Gene3D" id="3.30.70.270">
    <property type="match status" value="1"/>
</dbReference>
<protein>
    <submittedName>
        <fullName evidence="5">DNA polymerase IV</fullName>
    </submittedName>
</protein>
<accession>A0A366MTU7</accession>
<dbReference type="Proteomes" id="UP000252669">
    <property type="component" value="Unassembled WGS sequence"/>
</dbReference>
<dbReference type="OrthoDB" id="9808813at2"/>
<evidence type="ECO:0000256" key="2">
    <source>
        <dbReference type="ARBA" id="ARBA00022457"/>
    </source>
</evidence>
<dbReference type="Gene3D" id="1.10.150.20">
    <property type="entry name" value="5' to 3' exonuclease, C-terminal subdomain"/>
    <property type="match status" value="1"/>
</dbReference>
<dbReference type="PANTHER" id="PTHR11076:SF33">
    <property type="entry name" value="DNA POLYMERASE KAPPA"/>
    <property type="match status" value="1"/>
</dbReference>
<dbReference type="InterPro" id="IPR001126">
    <property type="entry name" value="UmuC"/>
</dbReference>
<dbReference type="GO" id="GO:0042276">
    <property type="term" value="P:error-prone translesion synthesis"/>
    <property type="evidence" value="ECO:0007669"/>
    <property type="project" value="TreeGrafter"/>
</dbReference>
<dbReference type="SUPFAM" id="SSF56672">
    <property type="entry name" value="DNA/RNA polymerases"/>
    <property type="match status" value="1"/>
</dbReference>
<sequence length="421" mass="48551">MFIHLDLDCFFVSAERTLDKSLHDIPVAVGGRSNTDIFSSKKSKRTISINRAAFSSKILSSDEKVNSKDYFIDENGRIRGIITTCSYEARKFGVKTAMSVNEALKLCPHLKMVAPNYSLYDELSQKLKAILEDEIPIIEQFSIDEFFGDLSGYIDENEVLDFAFKLKNRILSELQLPVSIGISKTKYLSKLFTEFAKPNGIKYIKSEDIQAFTKDIPIEKFTGIGKAFCDRLKGYNINTLGDIRKNQKLFYSWGKIGEDTYNRVCGIRDNKLTIQRERKSLGIGRSFDVIFDRNELRRRVMILSRYLSFIVKKEQVNPLSYSILIRYEFGVKSKNSINVSKLFNEIDFKNCMIKLFEDTDLHRTHGILQLYITVFNFSKTNGFTSNLFDYEDEIKKIGLTDKIQVLREKYGVDIVKNAFEI</sequence>
<dbReference type="InterPro" id="IPR043502">
    <property type="entry name" value="DNA/RNA_pol_sf"/>
</dbReference>
<reference evidence="5 6" key="1">
    <citation type="submission" date="2017-10" db="EMBL/GenBank/DDBJ databases">
        <title>Genomics of the genus Arcobacter.</title>
        <authorList>
            <person name="Perez-Cataluna A."/>
            <person name="Figueras M.J."/>
        </authorList>
    </citation>
    <scope>NUCLEOTIDE SEQUENCE [LARGE SCALE GENOMIC DNA]</scope>
    <source>
        <strain evidence="5 6">CECT 9230</strain>
    </source>
</reference>
<dbReference type="GO" id="GO:0003887">
    <property type="term" value="F:DNA-directed DNA polymerase activity"/>
    <property type="evidence" value="ECO:0007669"/>
    <property type="project" value="InterPro"/>
</dbReference>
<dbReference type="AlphaFoldDB" id="A0A366MTU7"/>
<comment type="caution">
    <text evidence="5">The sequence shown here is derived from an EMBL/GenBank/DDBJ whole genome shotgun (WGS) entry which is preliminary data.</text>
</comment>
<name>A0A366MTU7_9BACT</name>
<dbReference type="PANTHER" id="PTHR11076">
    <property type="entry name" value="DNA REPAIR POLYMERASE UMUC / TRANSFERASE FAMILY MEMBER"/>
    <property type="match status" value="1"/>
</dbReference>
<dbReference type="InterPro" id="IPR022880">
    <property type="entry name" value="DNApol_IV"/>
</dbReference>
<dbReference type="RefSeq" id="WP_113894208.1">
    <property type="nucleotide sequence ID" value="NZ_JANJGA010000008.1"/>
</dbReference>
<keyword evidence="6" id="KW-1185">Reference proteome</keyword>
<evidence type="ECO:0000313" key="5">
    <source>
        <dbReference type="EMBL" id="RBQ29283.1"/>
    </source>
</evidence>
<evidence type="ECO:0000313" key="6">
    <source>
        <dbReference type="Proteomes" id="UP000252669"/>
    </source>
</evidence>
<keyword evidence="3" id="KW-0239">DNA-directed DNA polymerase</keyword>
<keyword evidence="3" id="KW-0808">Transferase</keyword>
<dbReference type="EMBL" id="PDKB01000007">
    <property type="protein sequence ID" value="RBQ29283.1"/>
    <property type="molecule type" value="Genomic_DNA"/>
</dbReference>
<dbReference type="Gene3D" id="3.40.1170.60">
    <property type="match status" value="1"/>
</dbReference>
<evidence type="ECO:0000256" key="3">
    <source>
        <dbReference type="ARBA" id="ARBA00022932"/>
    </source>
</evidence>
<proteinExistence type="inferred from homology"/>
<dbReference type="PROSITE" id="PS50173">
    <property type="entry name" value="UMUC"/>
    <property type="match status" value="1"/>
</dbReference>
<dbReference type="InterPro" id="IPR050116">
    <property type="entry name" value="DNA_polymerase-Y"/>
</dbReference>
<comment type="similarity">
    <text evidence="1">Belongs to the DNA polymerase type-Y family.</text>
</comment>